<evidence type="ECO:0000313" key="2">
    <source>
        <dbReference type="EMBL" id="MED6205529.1"/>
    </source>
</evidence>
<feature type="region of interest" description="Disordered" evidence="1">
    <location>
        <begin position="65"/>
        <end position="93"/>
    </location>
</feature>
<evidence type="ECO:0000256" key="1">
    <source>
        <dbReference type="SAM" id="MobiDB-lite"/>
    </source>
</evidence>
<evidence type="ECO:0000313" key="3">
    <source>
        <dbReference type="Proteomes" id="UP001341840"/>
    </source>
</evidence>
<feature type="compositionally biased region" description="Basic and acidic residues" evidence="1">
    <location>
        <begin position="82"/>
        <end position="93"/>
    </location>
</feature>
<sequence>MRRTDAGVTSGLRRPFSAACTLGNQQLFQVVPSTDRGPTADFIRLWILAGMRYLVPADHFHHLPPDDIPVEATQRQSGPHPARPDVPHVPDNRRPARRMMWLDDMMAEDAPAASPTQKNRRMPMSYACRRGAGRPRRGGRARRGRGEGGDTAPTQQTQGGASTSRAVEEAGTSSRAYLSPTPQTQGTTIPSTMSIPLQQPGFEQLMSDIMREGGSAYRPDTQFDGSPVHLDLNEPMSGPSHLFMALGGTPPSASHVPGASWDVPFMELARLPTPPASPAPAEQPGEPAAPGWARRAPHRRGCGTGGHM</sequence>
<dbReference type="Proteomes" id="UP001341840">
    <property type="component" value="Unassembled WGS sequence"/>
</dbReference>
<gene>
    <name evidence="2" type="ORF">PIB30_018517</name>
</gene>
<organism evidence="2 3">
    <name type="scientific">Stylosanthes scabra</name>
    <dbReference type="NCBI Taxonomy" id="79078"/>
    <lineage>
        <taxon>Eukaryota</taxon>
        <taxon>Viridiplantae</taxon>
        <taxon>Streptophyta</taxon>
        <taxon>Embryophyta</taxon>
        <taxon>Tracheophyta</taxon>
        <taxon>Spermatophyta</taxon>
        <taxon>Magnoliopsida</taxon>
        <taxon>eudicotyledons</taxon>
        <taxon>Gunneridae</taxon>
        <taxon>Pentapetalae</taxon>
        <taxon>rosids</taxon>
        <taxon>fabids</taxon>
        <taxon>Fabales</taxon>
        <taxon>Fabaceae</taxon>
        <taxon>Papilionoideae</taxon>
        <taxon>50 kb inversion clade</taxon>
        <taxon>dalbergioids sensu lato</taxon>
        <taxon>Dalbergieae</taxon>
        <taxon>Pterocarpus clade</taxon>
        <taxon>Stylosanthes</taxon>
    </lineage>
</organism>
<feature type="compositionally biased region" description="Polar residues" evidence="1">
    <location>
        <begin position="152"/>
        <end position="193"/>
    </location>
</feature>
<feature type="region of interest" description="Disordered" evidence="1">
    <location>
        <begin position="272"/>
        <end position="308"/>
    </location>
</feature>
<feature type="region of interest" description="Disordered" evidence="1">
    <location>
        <begin position="110"/>
        <end position="193"/>
    </location>
</feature>
<feature type="compositionally biased region" description="Basic residues" evidence="1">
    <location>
        <begin position="131"/>
        <end position="143"/>
    </location>
</feature>
<accession>A0ABU6Y8F5</accession>
<feature type="compositionally biased region" description="Low complexity" evidence="1">
    <location>
        <begin position="279"/>
        <end position="293"/>
    </location>
</feature>
<proteinExistence type="predicted"/>
<name>A0ABU6Y8F5_9FABA</name>
<comment type="caution">
    <text evidence="2">The sequence shown here is derived from an EMBL/GenBank/DDBJ whole genome shotgun (WGS) entry which is preliminary data.</text>
</comment>
<protein>
    <submittedName>
        <fullName evidence="2">Uncharacterized protein</fullName>
    </submittedName>
</protein>
<reference evidence="2 3" key="1">
    <citation type="journal article" date="2023" name="Plants (Basel)">
        <title>Bridging the Gap: Combining Genomics and Transcriptomics Approaches to Understand Stylosanthes scabra, an Orphan Legume from the Brazilian Caatinga.</title>
        <authorList>
            <person name="Ferreira-Neto J.R.C."/>
            <person name="da Silva M.D."/>
            <person name="Binneck E."/>
            <person name="de Melo N.F."/>
            <person name="da Silva R.H."/>
            <person name="de Melo A.L.T.M."/>
            <person name="Pandolfi V."/>
            <person name="Bustamante F.O."/>
            <person name="Brasileiro-Vidal A.C."/>
            <person name="Benko-Iseppon A.M."/>
        </authorList>
    </citation>
    <scope>NUCLEOTIDE SEQUENCE [LARGE SCALE GENOMIC DNA]</scope>
    <source>
        <tissue evidence="2">Leaves</tissue>
    </source>
</reference>
<dbReference type="EMBL" id="JASCZI010241711">
    <property type="protein sequence ID" value="MED6205529.1"/>
    <property type="molecule type" value="Genomic_DNA"/>
</dbReference>
<keyword evidence="3" id="KW-1185">Reference proteome</keyword>